<evidence type="ECO:0000313" key="2">
    <source>
        <dbReference type="EMBL" id="MCP8937298.1"/>
    </source>
</evidence>
<keyword evidence="1" id="KW-0472">Membrane</keyword>
<feature type="transmembrane region" description="Helical" evidence="1">
    <location>
        <begin position="150"/>
        <end position="170"/>
    </location>
</feature>
<reference evidence="2 3" key="1">
    <citation type="submission" date="2022-07" db="EMBL/GenBank/DDBJ databases">
        <authorList>
            <person name="Li W.-J."/>
            <person name="Deng Q.-Q."/>
        </authorList>
    </citation>
    <scope>NUCLEOTIDE SEQUENCE [LARGE SCALE GENOMIC DNA]</scope>
    <source>
        <strain evidence="2 3">SYSU M60028</strain>
    </source>
</reference>
<dbReference type="Proteomes" id="UP001205890">
    <property type="component" value="Unassembled WGS sequence"/>
</dbReference>
<accession>A0ABT1L8P3</accession>
<feature type="transmembrane region" description="Helical" evidence="1">
    <location>
        <begin position="121"/>
        <end position="144"/>
    </location>
</feature>
<keyword evidence="1" id="KW-0812">Transmembrane</keyword>
<keyword evidence="1" id="KW-1133">Transmembrane helix</keyword>
<evidence type="ECO:0000256" key="1">
    <source>
        <dbReference type="SAM" id="Phobius"/>
    </source>
</evidence>
<sequence length="197" mass="21578">MTDDTDAPVYRQRPKPFGFEVTYRLDPAHLFVDTGRKQERIPYARIVACRLSYRPANVTSQGYRADLRIEDGRALRLGNLSWKTYFEADRQDDAYRAFITELLARVAAANPKLACVAGRPFWIWALGALAGAAMVAALAVAFAVALANAAWPLAGLTALFLVPLAGQAWAMARRNRPTPFAPPSIPPLVLPKPGRSG</sequence>
<proteinExistence type="predicted"/>
<keyword evidence="3" id="KW-1185">Reference proteome</keyword>
<organism evidence="2 3">
    <name type="scientific">Alsobacter ponti</name>
    <dbReference type="NCBI Taxonomy" id="2962936"/>
    <lineage>
        <taxon>Bacteria</taxon>
        <taxon>Pseudomonadati</taxon>
        <taxon>Pseudomonadota</taxon>
        <taxon>Alphaproteobacteria</taxon>
        <taxon>Hyphomicrobiales</taxon>
        <taxon>Alsobacteraceae</taxon>
        <taxon>Alsobacter</taxon>
    </lineage>
</organism>
<dbReference type="RefSeq" id="WP_254738118.1">
    <property type="nucleotide sequence ID" value="NZ_JANCLU010000001.1"/>
</dbReference>
<gene>
    <name evidence="2" type="ORF">NK718_02115</name>
</gene>
<evidence type="ECO:0000313" key="3">
    <source>
        <dbReference type="Proteomes" id="UP001205890"/>
    </source>
</evidence>
<dbReference type="EMBL" id="JANCLU010000001">
    <property type="protein sequence ID" value="MCP8937298.1"/>
    <property type="molecule type" value="Genomic_DNA"/>
</dbReference>
<name>A0ABT1L8P3_9HYPH</name>
<comment type="caution">
    <text evidence="2">The sequence shown here is derived from an EMBL/GenBank/DDBJ whole genome shotgun (WGS) entry which is preliminary data.</text>
</comment>
<protein>
    <recommendedName>
        <fullName evidence="4">DUF2207 domain-containing protein</fullName>
    </recommendedName>
</protein>
<evidence type="ECO:0008006" key="4">
    <source>
        <dbReference type="Google" id="ProtNLM"/>
    </source>
</evidence>